<comment type="caution">
    <text evidence="1">The sequence shown here is derived from an EMBL/GenBank/DDBJ whole genome shotgun (WGS) entry which is preliminary data.</text>
</comment>
<gene>
    <name evidence="1" type="ORF">ACFQMJ_03490</name>
</gene>
<sequence length="157" mass="18830">MNYDFNRSWLSNKFEELRRRILKALQQLSDDQVNWRPDGASHSISTLLRHVDGNIQERIMKGILGRDIHRNRKDEFEPIYMTRPELEKLVQDRFELVIVTVNTIADEQLEQKQRVRNRERTNLDMLHQCAAHYSEHMGQIFYIAKQMLQENYKSTSI</sequence>
<dbReference type="SUPFAM" id="SSF109854">
    <property type="entry name" value="DinB/YfiT-like putative metalloenzymes"/>
    <property type="match status" value="1"/>
</dbReference>
<dbReference type="Gene3D" id="1.20.120.450">
    <property type="entry name" value="dinb family like domain"/>
    <property type="match status" value="1"/>
</dbReference>
<protein>
    <submittedName>
        <fullName evidence="1">DinB family protein</fullName>
    </submittedName>
</protein>
<evidence type="ECO:0000313" key="2">
    <source>
        <dbReference type="Proteomes" id="UP001596378"/>
    </source>
</evidence>
<reference evidence="2" key="1">
    <citation type="journal article" date="2019" name="Int. J. Syst. Evol. Microbiol.">
        <title>The Global Catalogue of Microorganisms (GCM) 10K type strain sequencing project: providing services to taxonomists for standard genome sequencing and annotation.</title>
        <authorList>
            <consortium name="The Broad Institute Genomics Platform"/>
            <consortium name="The Broad Institute Genome Sequencing Center for Infectious Disease"/>
            <person name="Wu L."/>
            <person name="Ma J."/>
        </authorList>
    </citation>
    <scope>NUCLEOTIDE SEQUENCE [LARGE SCALE GENOMIC DNA]</scope>
    <source>
        <strain evidence="2">KCTC 12907</strain>
    </source>
</reference>
<name>A0ABW2F350_9BACL</name>
<evidence type="ECO:0000313" key="1">
    <source>
        <dbReference type="EMBL" id="MFC7147590.1"/>
    </source>
</evidence>
<accession>A0ABW2F350</accession>
<dbReference type="InterPro" id="IPR011466">
    <property type="entry name" value="DUF1572"/>
</dbReference>
<dbReference type="Pfam" id="PF07609">
    <property type="entry name" value="DUF1572"/>
    <property type="match status" value="1"/>
</dbReference>
<proteinExistence type="predicted"/>
<dbReference type="RefSeq" id="WP_378048391.1">
    <property type="nucleotide sequence ID" value="NZ_JBHMDN010000016.1"/>
</dbReference>
<dbReference type="InterPro" id="IPR034660">
    <property type="entry name" value="DinB/YfiT-like"/>
</dbReference>
<dbReference type="EMBL" id="JBHTAI010000002">
    <property type="protein sequence ID" value="MFC7147590.1"/>
    <property type="molecule type" value="Genomic_DNA"/>
</dbReference>
<keyword evidence="2" id="KW-1185">Reference proteome</keyword>
<dbReference type="Proteomes" id="UP001596378">
    <property type="component" value="Unassembled WGS sequence"/>
</dbReference>
<organism evidence="1 2">
    <name type="scientific">Cohnella cellulosilytica</name>
    <dbReference type="NCBI Taxonomy" id="986710"/>
    <lineage>
        <taxon>Bacteria</taxon>
        <taxon>Bacillati</taxon>
        <taxon>Bacillota</taxon>
        <taxon>Bacilli</taxon>
        <taxon>Bacillales</taxon>
        <taxon>Paenibacillaceae</taxon>
        <taxon>Cohnella</taxon>
    </lineage>
</organism>